<dbReference type="GeneID" id="20196150"/>
<comment type="catalytic activity">
    <reaction evidence="12">
        <text>L-threonyl-[protein] + ATP = O-phospho-L-threonyl-[protein] + ADP + H(+)</text>
        <dbReference type="Rhea" id="RHEA:46608"/>
        <dbReference type="Rhea" id="RHEA-COMP:11060"/>
        <dbReference type="Rhea" id="RHEA-COMP:11605"/>
        <dbReference type="ChEBI" id="CHEBI:15378"/>
        <dbReference type="ChEBI" id="CHEBI:30013"/>
        <dbReference type="ChEBI" id="CHEBI:30616"/>
        <dbReference type="ChEBI" id="CHEBI:61977"/>
        <dbReference type="ChEBI" id="CHEBI:456216"/>
        <dbReference type="EC" id="2.7.11.1"/>
    </reaction>
</comment>
<evidence type="ECO:0000256" key="9">
    <source>
        <dbReference type="ARBA" id="ARBA00022777"/>
    </source>
</evidence>
<dbReference type="SMART" id="SM00220">
    <property type="entry name" value="S_TKc"/>
    <property type="match status" value="1"/>
</dbReference>
<dbReference type="EMBL" id="AMQM01005369">
    <property type="status" value="NOT_ANNOTATED_CDS"/>
    <property type="molecule type" value="Genomic_DNA"/>
</dbReference>
<dbReference type="PROSITE" id="PS00108">
    <property type="entry name" value="PROTEIN_KINASE_ST"/>
    <property type="match status" value="1"/>
</dbReference>
<keyword evidence="19" id="KW-1185">Reference proteome</keyword>
<name>T1EHV0_HELRO</name>
<comment type="cofactor">
    <cofactor evidence="1">
        <name>Mg(2+)</name>
        <dbReference type="ChEBI" id="CHEBI:18420"/>
    </cofactor>
</comment>
<evidence type="ECO:0000256" key="15">
    <source>
        <dbReference type="RuleBase" id="RU000304"/>
    </source>
</evidence>
<evidence type="ECO:0000256" key="6">
    <source>
        <dbReference type="ARBA" id="ARBA00022679"/>
    </source>
</evidence>
<keyword evidence="8 14" id="KW-0547">Nucleotide-binding</keyword>
<dbReference type="CTD" id="20196150"/>
<dbReference type="PANTHER" id="PTHR24346:SF42">
    <property type="entry name" value="SERINE_THREONINE-PROTEIN KINASE SIK3"/>
    <property type="match status" value="1"/>
</dbReference>
<dbReference type="GO" id="GO:0005737">
    <property type="term" value="C:cytoplasm"/>
    <property type="evidence" value="ECO:0000318"/>
    <property type="project" value="GO_Central"/>
</dbReference>
<dbReference type="InterPro" id="IPR011009">
    <property type="entry name" value="Kinase-like_dom_sf"/>
</dbReference>
<evidence type="ECO:0000256" key="2">
    <source>
        <dbReference type="ARBA" id="ARBA00006234"/>
    </source>
</evidence>
<keyword evidence="11" id="KW-0460">Magnesium</keyword>
<dbReference type="AlphaFoldDB" id="T1EHV0"/>
<dbReference type="InParanoid" id="T1EHV0"/>
<comment type="similarity">
    <text evidence="2">Belongs to the protein kinase superfamily. CAMK Ser/Thr protein kinase family. SNF1 subfamily.</text>
</comment>
<dbReference type="FunFam" id="3.30.200.20:FF:000003">
    <property type="entry name" value="Non-specific serine/threonine protein kinase"/>
    <property type="match status" value="1"/>
</dbReference>
<dbReference type="GO" id="GO:0050321">
    <property type="term" value="F:tau-protein kinase activity"/>
    <property type="evidence" value="ECO:0000318"/>
    <property type="project" value="GO_Central"/>
</dbReference>
<dbReference type="KEGG" id="hro:HELRODRAFT_131017"/>
<dbReference type="EnsemblMetazoa" id="HelroT131017">
    <property type="protein sequence ID" value="HelroP131017"/>
    <property type="gene ID" value="HelroG131017"/>
</dbReference>
<evidence type="ECO:0000313" key="18">
    <source>
        <dbReference type="EnsemblMetazoa" id="HelroP131017"/>
    </source>
</evidence>
<dbReference type="GO" id="GO:0046872">
    <property type="term" value="F:metal ion binding"/>
    <property type="evidence" value="ECO:0007669"/>
    <property type="project" value="UniProtKB-KW"/>
</dbReference>
<dbReference type="eggNOG" id="KOG0586">
    <property type="taxonomic scope" value="Eukaryota"/>
</dbReference>
<dbReference type="PANTHER" id="PTHR24346">
    <property type="entry name" value="MAP/MICROTUBULE AFFINITY-REGULATING KINASE"/>
    <property type="match status" value="1"/>
</dbReference>
<dbReference type="InterPro" id="IPR008271">
    <property type="entry name" value="Ser/Thr_kinase_AS"/>
</dbReference>
<dbReference type="FunFam" id="1.10.510.10:FF:000156">
    <property type="entry name" value="Serine/threonine-protein kinase SIK3 homolog"/>
    <property type="match status" value="1"/>
</dbReference>
<evidence type="ECO:0000313" key="17">
    <source>
        <dbReference type="EMBL" id="ESO00628.1"/>
    </source>
</evidence>
<dbReference type="EMBL" id="AMQM01005370">
    <property type="status" value="NOT_ANNOTATED_CDS"/>
    <property type="molecule type" value="Genomic_DNA"/>
</dbReference>
<feature type="domain" description="Protein kinase" evidence="16">
    <location>
        <begin position="7"/>
        <end position="258"/>
    </location>
</feature>
<dbReference type="STRING" id="6412.T1EHV0"/>
<dbReference type="PIRSF" id="PIRSF000654">
    <property type="entry name" value="Integrin-linked_kinase"/>
    <property type="match status" value="1"/>
</dbReference>
<evidence type="ECO:0000256" key="7">
    <source>
        <dbReference type="ARBA" id="ARBA00022723"/>
    </source>
</evidence>
<reference evidence="18" key="3">
    <citation type="submission" date="2015-06" db="UniProtKB">
        <authorList>
            <consortium name="EnsemblMetazoa"/>
        </authorList>
    </citation>
    <scope>IDENTIFICATION</scope>
</reference>
<accession>T1EHV0</accession>
<evidence type="ECO:0000256" key="8">
    <source>
        <dbReference type="ARBA" id="ARBA00022741"/>
    </source>
</evidence>
<dbReference type="GO" id="GO:0000226">
    <property type="term" value="P:microtubule cytoskeleton organization"/>
    <property type="evidence" value="ECO:0000318"/>
    <property type="project" value="GO_Central"/>
</dbReference>
<dbReference type="Proteomes" id="UP000015101">
    <property type="component" value="Unassembled WGS sequence"/>
</dbReference>
<evidence type="ECO:0000313" key="19">
    <source>
        <dbReference type="Proteomes" id="UP000015101"/>
    </source>
</evidence>
<dbReference type="EMBL" id="KB096900">
    <property type="protein sequence ID" value="ESO00628.1"/>
    <property type="molecule type" value="Genomic_DNA"/>
</dbReference>
<dbReference type="OMA" id="SCCPSDV"/>
<dbReference type="PROSITE" id="PS50011">
    <property type="entry name" value="PROTEIN_KINASE_DOM"/>
    <property type="match status" value="1"/>
</dbReference>
<evidence type="ECO:0000256" key="10">
    <source>
        <dbReference type="ARBA" id="ARBA00022840"/>
    </source>
</evidence>
<dbReference type="PROSITE" id="PS00107">
    <property type="entry name" value="PROTEIN_KINASE_ATP"/>
    <property type="match status" value="1"/>
</dbReference>
<dbReference type="InterPro" id="IPR017441">
    <property type="entry name" value="Protein_kinase_ATP_BS"/>
</dbReference>
<evidence type="ECO:0000256" key="5">
    <source>
        <dbReference type="ARBA" id="ARBA00022553"/>
    </source>
</evidence>
<evidence type="ECO:0000256" key="12">
    <source>
        <dbReference type="ARBA" id="ARBA00047899"/>
    </source>
</evidence>
<proteinExistence type="inferred from homology"/>
<dbReference type="GO" id="GO:0005524">
    <property type="term" value="F:ATP binding"/>
    <property type="evidence" value="ECO:0007669"/>
    <property type="project" value="UniProtKB-UniRule"/>
</dbReference>
<evidence type="ECO:0000256" key="3">
    <source>
        <dbReference type="ARBA" id="ARBA00012513"/>
    </source>
</evidence>
<protein>
    <recommendedName>
        <fullName evidence="3">non-specific serine/threonine protein kinase</fullName>
        <ecNumber evidence="3">2.7.11.1</ecNumber>
    </recommendedName>
</protein>
<comment type="catalytic activity">
    <reaction evidence="13">
        <text>L-seryl-[protein] + ATP = O-phospho-L-seryl-[protein] + ADP + H(+)</text>
        <dbReference type="Rhea" id="RHEA:17989"/>
        <dbReference type="Rhea" id="RHEA-COMP:9863"/>
        <dbReference type="Rhea" id="RHEA-COMP:11604"/>
        <dbReference type="ChEBI" id="CHEBI:15378"/>
        <dbReference type="ChEBI" id="CHEBI:29999"/>
        <dbReference type="ChEBI" id="CHEBI:30616"/>
        <dbReference type="ChEBI" id="CHEBI:83421"/>
        <dbReference type="ChEBI" id="CHEBI:456216"/>
        <dbReference type="EC" id="2.7.11.1"/>
    </reaction>
</comment>
<dbReference type="SUPFAM" id="SSF56112">
    <property type="entry name" value="Protein kinase-like (PK-like)"/>
    <property type="match status" value="1"/>
</dbReference>
<dbReference type="Pfam" id="PF00069">
    <property type="entry name" value="Pkinase"/>
    <property type="match status" value="1"/>
</dbReference>
<keyword evidence="5" id="KW-0597">Phosphoprotein</keyword>
<keyword evidence="7" id="KW-0479">Metal-binding</keyword>
<dbReference type="HOGENOM" id="CLU_000288_63_0_1"/>
<dbReference type="EC" id="2.7.11.1" evidence="3"/>
<dbReference type="Gene3D" id="1.10.510.10">
    <property type="entry name" value="Transferase(Phosphotransferase) domain 1"/>
    <property type="match status" value="1"/>
</dbReference>
<sequence>PYRVGYYHMEKTIGKGNFAVVKLATHITTKSKVAIKIIQKTRLDDECVRKILQEINIMKMLKHPHIIRLYQVMQTEKLIYLVTEYASGGEIFDHIVAHGRMNEKEARKKFKQIVSAVSYCHKMNVVHRDLKAENLLLDSGLNVKVADFGFSNISKPGELLRTHCGSPPYAAPELFEGKEYDGPKVDIWSLGIVLYVLVVGSLPFDGKTLQELRSSILAGKFRVPFFMSTECEKLIRRLLCTDVSKRISMKDIISHEWMKL</sequence>
<organism evidence="18 19">
    <name type="scientific">Helobdella robusta</name>
    <name type="common">Californian leech</name>
    <dbReference type="NCBI Taxonomy" id="6412"/>
    <lineage>
        <taxon>Eukaryota</taxon>
        <taxon>Metazoa</taxon>
        <taxon>Spiralia</taxon>
        <taxon>Lophotrochozoa</taxon>
        <taxon>Annelida</taxon>
        <taxon>Clitellata</taxon>
        <taxon>Hirudinea</taxon>
        <taxon>Rhynchobdellida</taxon>
        <taxon>Glossiphoniidae</taxon>
        <taxon>Helobdella</taxon>
    </lineage>
</organism>
<evidence type="ECO:0000256" key="13">
    <source>
        <dbReference type="ARBA" id="ARBA00048679"/>
    </source>
</evidence>
<keyword evidence="6" id="KW-0808">Transferase</keyword>
<evidence type="ECO:0000256" key="1">
    <source>
        <dbReference type="ARBA" id="ARBA00001946"/>
    </source>
</evidence>
<dbReference type="InterPro" id="IPR000719">
    <property type="entry name" value="Prot_kinase_dom"/>
</dbReference>
<keyword evidence="9" id="KW-0418">Kinase</keyword>
<evidence type="ECO:0000256" key="11">
    <source>
        <dbReference type="ARBA" id="ARBA00022842"/>
    </source>
</evidence>
<evidence type="ECO:0000256" key="4">
    <source>
        <dbReference type="ARBA" id="ARBA00022527"/>
    </source>
</evidence>
<dbReference type="OrthoDB" id="193931at2759"/>
<dbReference type="GO" id="GO:0035556">
    <property type="term" value="P:intracellular signal transduction"/>
    <property type="evidence" value="ECO:0000318"/>
    <property type="project" value="GO_Central"/>
</dbReference>
<gene>
    <name evidence="18" type="primary">20196150</name>
    <name evidence="17" type="ORF">HELRODRAFT_131017</name>
</gene>
<reference evidence="17 19" key="2">
    <citation type="journal article" date="2013" name="Nature">
        <title>Insights into bilaterian evolution from three spiralian genomes.</title>
        <authorList>
            <person name="Simakov O."/>
            <person name="Marletaz F."/>
            <person name="Cho S.J."/>
            <person name="Edsinger-Gonzales E."/>
            <person name="Havlak P."/>
            <person name="Hellsten U."/>
            <person name="Kuo D.H."/>
            <person name="Larsson T."/>
            <person name="Lv J."/>
            <person name="Arendt D."/>
            <person name="Savage R."/>
            <person name="Osoegawa K."/>
            <person name="de Jong P."/>
            <person name="Grimwood J."/>
            <person name="Chapman J.A."/>
            <person name="Shapiro H."/>
            <person name="Aerts A."/>
            <person name="Otillar R.P."/>
            <person name="Terry A.Y."/>
            <person name="Boore J.L."/>
            <person name="Grigoriev I.V."/>
            <person name="Lindberg D.R."/>
            <person name="Seaver E.C."/>
            <person name="Weisblat D.A."/>
            <person name="Putnam N.H."/>
            <person name="Rokhsar D.S."/>
        </authorList>
    </citation>
    <scope>NUCLEOTIDE SEQUENCE</scope>
</reference>
<dbReference type="RefSeq" id="XP_009021265.1">
    <property type="nucleotide sequence ID" value="XM_009023017.1"/>
</dbReference>
<feature type="binding site" evidence="14">
    <location>
        <position position="36"/>
    </location>
    <ligand>
        <name>ATP</name>
        <dbReference type="ChEBI" id="CHEBI:30616"/>
    </ligand>
</feature>
<keyword evidence="4 15" id="KW-0723">Serine/threonine-protein kinase</keyword>
<evidence type="ECO:0000259" key="16">
    <source>
        <dbReference type="PROSITE" id="PS50011"/>
    </source>
</evidence>
<reference evidence="19" key="1">
    <citation type="submission" date="2012-12" db="EMBL/GenBank/DDBJ databases">
        <authorList>
            <person name="Hellsten U."/>
            <person name="Grimwood J."/>
            <person name="Chapman J.A."/>
            <person name="Shapiro H."/>
            <person name="Aerts A."/>
            <person name="Otillar R.P."/>
            <person name="Terry A.Y."/>
            <person name="Boore J.L."/>
            <person name="Simakov O."/>
            <person name="Marletaz F."/>
            <person name="Cho S.-J."/>
            <person name="Edsinger-Gonzales E."/>
            <person name="Havlak P."/>
            <person name="Kuo D.-H."/>
            <person name="Larsson T."/>
            <person name="Lv J."/>
            <person name="Arendt D."/>
            <person name="Savage R."/>
            <person name="Osoegawa K."/>
            <person name="de Jong P."/>
            <person name="Lindberg D.R."/>
            <person name="Seaver E.C."/>
            <person name="Weisblat D.A."/>
            <person name="Putnam N.H."/>
            <person name="Grigoriev I.V."/>
            <person name="Rokhsar D.S."/>
        </authorList>
    </citation>
    <scope>NUCLEOTIDE SEQUENCE</scope>
</reference>
<evidence type="ECO:0000256" key="14">
    <source>
        <dbReference type="PROSITE-ProRule" id="PRU10141"/>
    </source>
</evidence>
<keyword evidence="10 14" id="KW-0067">ATP-binding</keyword>